<evidence type="ECO:0000313" key="10">
    <source>
        <dbReference type="EMBL" id="QDT42876.1"/>
    </source>
</evidence>
<evidence type="ECO:0000256" key="6">
    <source>
        <dbReference type="PROSITE-ProRule" id="PRU00433"/>
    </source>
</evidence>
<dbReference type="SUPFAM" id="SSF46626">
    <property type="entry name" value="Cytochrome c"/>
    <property type="match status" value="1"/>
</dbReference>
<keyword evidence="4" id="KW-0249">Electron transport</keyword>
<keyword evidence="11" id="KW-1185">Reference proteome</keyword>
<evidence type="ECO:0000256" key="7">
    <source>
        <dbReference type="SAM" id="MobiDB-lite"/>
    </source>
</evidence>
<gene>
    <name evidence="10" type="primary">ccoP1</name>
    <name evidence="10" type="ORF">Pan241w_29710</name>
</gene>
<feature type="transmembrane region" description="Helical" evidence="8">
    <location>
        <begin position="27"/>
        <end position="46"/>
    </location>
</feature>
<dbReference type="InterPro" id="IPR032858">
    <property type="entry name" value="CcoP_N"/>
</dbReference>
<feature type="region of interest" description="Disordered" evidence="7">
    <location>
        <begin position="174"/>
        <end position="237"/>
    </location>
</feature>
<evidence type="ECO:0000256" key="1">
    <source>
        <dbReference type="ARBA" id="ARBA00022448"/>
    </source>
</evidence>
<evidence type="ECO:0000256" key="2">
    <source>
        <dbReference type="ARBA" id="ARBA00022617"/>
    </source>
</evidence>
<dbReference type="KEGG" id="gaz:Pan241w_29710"/>
<evidence type="ECO:0000313" key="11">
    <source>
        <dbReference type="Proteomes" id="UP000317171"/>
    </source>
</evidence>
<organism evidence="10 11">
    <name type="scientific">Gimesia alba</name>
    <dbReference type="NCBI Taxonomy" id="2527973"/>
    <lineage>
        <taxon>Bacteria</taxon>
        <taxon>Pseudomonadati</taxon>
        <taxon>Planctomycetota</taxon>
        <taxon>Planctomycetia</taxon>
        <taxon>Planctomycetales</taxon>
        <taxon>Planctomycetaceae</taxon>
        <taxon>Gimesia</taxon>
    </lineage>
</organism>
<dbReference type="EMBL" id="CP036269">
    <property type="protein sequence ID" value="QDT42876.1"/>
    <property type="molecule type" value="Genomic_DNA"/>
</dbReference>
<dbReference type="Gene3D" id="1.10.760.10">
    <property type="entry name" value="Cytochrome c-like domain"/>
    <property type="match status" value="1"/>
</dbReference>
<feature type="compositionally biased region" description="Basic and acidic residues" evidence="7">
    <location>
        <begin position="201"/>
        <end position="237"/>
    </location>
</feature>
<dbReference type="Pfam" id="PF14715">
    <property type="entry name" value="FixP_N"/>
    <property type="match status" value="1"/>
</dbReference>
<dbReference type="PANTHER" id="PTHR33751">
    <property type="entry name" value="CBB3-TYPE CYTOCHROME C OXIDASE SUBUNIT FIXP"/>
    <property type="match status" value="1"/>
</dbReference>
<accession>A0A517RG70</accession>
<dbReference type="InterPro" id="IPR008168">
    <property type="entry name" value="Cyt_C_IC"/>
</dbReference>
<dbReference type="InterPro" id="IPR036909">
    <property type="entry name" value="Cyt_c-like_dom_sf"/>
</dbReference>
<sequence length="237" mass="26487">MSEIEKDQLRTHVYDGIQEYDNPMPGWWVMLFWGCIFFAIPYWLYYESGVPGRSIYDNYNEAVADNLRLQFEEIGELSLDSATVYKFKDDPKWIKVGASVYEMHCVACHAAKAEGKVGPNLTDDYWIHVKEIGDIAKVVEKGANGQAMPAWGNRLHPNEIVLVASYIAGLRGSLPPGTGKPPEPNAKKIPDWKAPATPEANEEKPKAEPPKADDSKPKETKTDDTPKEKPPETKPAS</sequence>
<evidence type="ECO:0000256" key="8">
    <source>
        <dbReference type="SAM" id="Phobius"/>
    </source>
</evidence>
<dbReference type="Pfam" id="PF13442">
    <property type="entry name" value="Cytochrome_CBB3"/>
    <property type="match status" value="1"/>
</dbReference>
<keyword evidence="5 6" id="KW-0408">Iron</keyword>
<protein>
    <submittedName>
        <fullName evidence="10">Cbb3-type cytochrome c oxidase subunit CcoP1</fullName>
    </submittedName>
</protein>
<dbReference type="OrthoDB" id="7933886at2"/>
<evidence type="ECO:0000256" key="4">
    <source>
        <dbReference type="ARBA" id="ARBA00022982"/>
    </source>
</evidence>
<evidence type="ECO:0000259" key="9">
    <source>
        <dbReference type="PROSITE" id="PS51007"/>
    </source>
</evidence>
<dbReference type="PANTHER" id="PTHR33751:SF1">
    <property type="entry name" value="CBB3-TYPE CYTOCHROME C OXIDASE SUBUNIT FIXP"/>
    <property type="match status" value="1"/>
</dbReference>
<keyword evidence="8" id="KW-0472">Membrane</keyword>
<dbReference type="GO" id="GO:0009055">
    <property type="term" value="F:electron transfer activity"/>
    <property type="evidence" value="ECO:0007669"/>
    <property type="project" value="InterPro"/>
</dbReference>
<dbReference type="Gene3D" id="6.10.280.130">
    <property type="match status" value="1"/>
</dbReference>
<evidence type="ECO:0000256" key="3">
    <source>
        <dbReference type="ARBA" id="ARBA00022723"/>
    </source>
</evidence>
<keyword evidence="8" id="KW-1133">Transmembrane helix</keyword>
<dbReference type="InterPro" id="IPR050597">
    <property type="entry name" value="Cytochrome_c_Oxidase_Subunit"/>
</dbReference>
<feature type="domain" description="Cytochrome c" evidence="9">
    <location>
        <begin position="92"/>
        <end position="171"/>
    </location>
</feature>
<dbReference type="PRINTS" id="PR00605">
    <property type="entry name" value="CYTCHROMECIC"/>
</dbReference>
<keyword evidence="1" id="KW-0813">Transport</keyword>
<dbReference type="InterPro" id="IPR038414">
    <property type="entry name" value="CcoP_N_sf"/>
</dbReference>
<dbReference type="PROSITE" id="PS51007">
    <property type="entry name" value="CYTC"/>
    <property type="match status" value="1"/>
</dbReference>
<name>A0A517RG70_9PLAN</name>
<dbReference type="Proteomes" id="UP000317171">
    <property type="component" value="Chromosome"/>
</dbReference>
<keyword evidence="2 6" id="KW-0349">Heme</keyword>
<dbReference type="InterPro" id="IPR009056">
    <property type="entry name" value="Cyt_c-like_dom"/>
</dbReference>
<dbReference type="GO" id="GO:0020037">
    <property type="term" value="F:heme binding"/>
    <property type="evidence" value="ECO:0007669"/>
    <property type="project" value="InterPro"/>
</dbReference>
<dbReference type="AlphaFoldDB" id="A0A517RG70"/>
<reference evidence="10 11" key="1">
    <citation type="submission" date="2019-02" db="EMBL/GenBank/DDBJ databases">
        <title>Deep-cultivation of Planctomycetes and their phenomic and genomic characterization uncovers novel biology.</title>
        <authorList>
            <person name="Wiegand S."/>
            <person name="Jogler M."/>
            <person name="Boedeker C."/>
            <person name="Pinto D."/>
            <person name="Vollmers J."/>
            <person name="Rivas-Marin E."/>
            <person name="Kohn T."/>
            <person name="Peeters S.H."/>
            <person name="Heuer A."/>
            <person name="Rast P."/>
            <person name="Oberbeckmann S."/>
            <person name="Bunk B."/>
            <person name="Jeske O."/>
            <person name="Meyerdierks A."/>
            <person name="Storesund J.E."/>
            <person name="Kallscheuer N."/>
            <person name="Luecker S."/>
            <person name="Lage O.M."/>
            <person name="Pohl T."/>
            <person name="Merkel B.J."/>
            <person name="Hornburger P."/>
            <person name="Mueller R.-W."/>
            <person name="Bruemmer F."/>
            <person name="Labrenz M."/>
            <person name="Spormann A.M."/>
            <person name="Op den Camp H."/>
            <person name="Overmann J."/>
            <person name="Amann R."/>
            <person name="Jetten M.S.M."/>
            <person name="Mascher T."/>
            <person name="Medema M.H."/>
            <person name="Devos D.P."/>
            <person name="Kaster A.-K."/>
            <person name="Ovreas L."/>
            <person name="Rohde M."/>
            <person name="Galperin M.Y."/>
            <person name="Jogler C."/>
        </authorList>
    </citation>
    <scope>NUCLEOTIDE SEQUENCE [LARGE SCALE GENOMIC DNA]</scope>
    <source>
        <strain evidence="10 11">Pan241w</strain>
    </source>
</reference>
<proteinExistence type="predicted"/>
<dbReference type="GO" id="GO:0005506">
    <property type="term" value="F:iron ion binding"/>
    <property type="evidence" value="ECO:0007669"/>
    <property type="project" value="InterPro"/>
</dbReference>
<evidence type="ECO:0000256" key="5">
    <source>
        <dbReference type="ARBA" id="ARBA00023004"/>
    </source>
</evidence>
<dbReference type="RefSeq" id="WP_145216832.1">
    <property type="nucleotide sequence ID" value="NZ_CP036269.1"/>
</dbReference>
<keyword evidence="3 6" id="KW-0479">Metal-binding</keyword>
<keyword evidence="8" id="KW-0812">Transmembrane</keyword>